<dbReference type="Gene3D" id="3.40.630.30">
    <property type="match status" value="1"/>
</dbReference>
<dbReference type="AlphaFoldDB" id="A0A1G7D1I9"/>
<evidence type="ECO:0000256" key="2">
    <source>
        <dbReference type="ARBA" id="ARBA00023315"/>
    </source>
</evidence>
<feature type="domain" description="N-acetyltransferase" evidence="3">
    <location>
        <begin position="1"/>
        <end position="153"/>
    </location>
</feature>
<dbReference type="SUPFAM" id="SSF55729">
    <property type="entry name" value="Acyl-CoA N-acyltransferases (Nat)"/>
    <property type="match status" value="1"/>
</dbReference>
<dbReference type="GO" id="GO:0016747">
    <property type="term" value="F:acyltransferase activity, transferring groups other than amino-acyl groups"/>
    <property type="evidence" value="ECO:0007669"/>
    <property type="project" value="InterPro"/>
</dbReference>
<dbReference type="Pfam" id="PF00583">
    <property type="entry name" value="Acetyltransf_1"/>
    <property type="match status" value="1"/>
</dbReference>
<name>A0A1G7D1I9_9RHOB</name>
<protein>
    <submittedName>
        <fullName evidence="4">Phosphinothricin acetyltransferase</fullName>
    </submittedName>
</protein>
<keyword evidence="2" id="KW-0012">Acyltransferase</keyword>
<dbReference type="OrthoDB" id="5459937at2"/>
<sequence>MIRSATPDDAPALATLWNRVIRDTTTIFNATERSEAEVAQLITAGDPFLVWDEGRGARGLARWFPFRGTDGYRHTVEHTILLGEDLHGRGVGRAMMAQLFETARAADKHVMVACVTAENRAGLAFHERLGFERTGLMPEVGRKFGRWLDLAILQKRL</sequence>
<accession>A0A1G7D1I9</accession>
<keyword evidence="5" id="KW-1185">Reference proteome</keyword>
<keyword evidence="1 4" id="KW-0808">Transferase</keyword>
<evidence type="ECO:0000313" key="4">
    <source>
        <dbReference type="EMBL" id="SDE44890.1"/>
    </source>
</evidence>
<evidence type="ECO:0000313" key="5">
    <source>
        <dbReference type="Proteomes" id="UP000198922"/>
    </source>
</evidence>
<dbReference type="STRING" id="521013.SAMN04488567_1721"/>
<dbReference type="RefSeq" id="WP_090111038.1">
    <property type="nucleotide sequence ID" value="NZ_FNAT01000002.1"/>
</dbReference>
<dbReference type="PANTHER" id="PTHR43072:SF23">
    <property type="entry name" value="UPF0039 PROTEIN C11D3.02C"/>
    <property type="match status" value="1"/>
</dbReference>
<dbReference type="EMBL" id="FNAT01000002">
    <property type="protein sequence ID" value="SDE44890.1"/>
    <property type="molecule type" value="Genomic_DNA"/>
</dbReference>
<dbReference type="PROSITE" id="PS51186">
    <property type="entry name" value="GNAT"/>
    <property type="match status" value="1"/>
</dbReference>
<organism evidence="4 5">
    <name type="scientific">Limimaricola pyoseonensis</name>
    <dbReference type="NCBI Taxonomy" id="521013"/>
    <lineage>
        <taxon>Bacteria</taxon>
        <taxon>Pseudomonadati</taxon>
        <taxon>Pseudomonadota</taxon>
        <taxon>Alphaproteobacteria</taxon>
        <taxon>Rhodobacterales</taxon>
        <taxon>Paracoccaceae</taxon>
        <taxon>Limimaricola</taxon>
    </lineage>
</organism>
<dbReference type="Proteomes" id="UP000198922">
    <property type="component" value="Unassembled WGS sequence"/>
</dbReference>
<reference evidence="5" key="1">
    <citation type="submission" date="2016-10" db="EMBL/GenBank/DDBJ databases">
        <authorList>
            <person name="Varghese N."/>
            <person name="Submissions S."/>
        </authorList>
    </citation>
    <scope>NUCLEOTIDE SEQUENCE [LARGE SCALE GENOMIC DNA]</scope>
    <source>
        <strain evidence="5">DSM 21424</strain>
    </source>
</reference>
<proteinExistence type="predicted"/>
<gene>
    <name evidence="4" type="ORF">SAMN04488567_1721</name>
</gene>
<dbReference type="InterPro" id="IPR016181">
    <property type="entry name" value="Acyl_CoA_acyltransferase"/>
</dbReference>
<dbReference type="PANTHER" id="PTHR43072">
    <property type="entry name" value="N-ACETYLTRANSFERASE"/>
    <property type="match status" value="1"/>
</dbReference>
<evidence type="ECO:0000256" key="1">
    <source>
        <dbReference type="ARBA" id="ARBA00022679"/>
    </source>
</evidence>
<evidence type="ECO:0000259" key="3">
    <source>
        <dbReference type="PROSITE" id="PS51186"/>
    </source>
</evidence>
<dbReference type="InterPro" id="IPR000182">
    <property type="entry name" value="GNAT_dom"/>
</dbReference>